<keyword evidence="2" id="KW-0067">ATP-binding</keyword>
<comment type="caution">
    <text evidence="4">The sequence shown here is derived from an EMBL/GenBank/DDBJ whole genome shotgun (WGS) entry which is preliminary data.</text>
</comment>
<evidence type="ECO:0000313" key="5">
    <source>
        <dbReference type="Proteomes" id="UP001149074"/>
    </source>
</evidence>
<dbReference type="Gene3D" id="3.40.50.300">
    <property type="entry name" value="P-loop containing nucleotide triphosphate hydrolases"/>
    <property type="match status" value="2"/>
</dbReference>
<dbReference type="InterPro" id="IPR027417">
    <property type="entry name" value="P-loop_NTPase"/>
</dbReference>
<keyword evidence="5" id="KW-1185">Reference proteome</keyword>
<dbReference type="InterPro" id="IPR003960">
    <property type="entry name" value="ATPase_AAA_CS"/>
</dbReference>
<dbReference type="Pfam" id="PF00004">
    <property type="entry name" value="AAA"/>
    <property type="match status" value="2"/>
</dbReference>
<dbReference type="SMART" id="SM00382">
    <property type="entry name" value="AAA"/>
    <property type="match status" value="2"/>
</dbReference>
<gene>
    <name evidence="4" type="ORF">N7532_009099</name>
</gene>
<dbReference type="GO" id="GO:0016887">
    <property type="term" value="F:ATP hydrolysis activity"/>
    <property type="evidence" value="ECO:0007669"/>
    <property type="project" value="InterPro"/>
</dbReference>
<dbReference type="CDD" id="cd19511">
    <property type="entry name" value="RecA-like_CDC48_r2-like"/>
    <property type="match status" value="1"/>
</dbReference>
<dbReference type="FunFam" id="3.40.50.300:FF:001721">
    <property type="entry name" value="AAA family ATPase, putative"/>
    <property type="match status" value="1"/>
</dbReference>
<feature type="domain" description="AAA+ ATPase" evidence="3">
    <location>
        <begin position="517"/>
        <end position="652"/>
    </location>
</feature>
<proteinExistence type="predicted"/>
<evidence type="ECO:0000256" key="1">
    <source>
        <dbReference type="ARBA" id="ARBA00022741"/>
    </source>
</evidence>
<evidence type="ECO:0000313" key="4">
    <source>
        <dbReference type="EMBL" id="KAJ5090415.1"/>
    </source>
</evidence>
<name>A0A9W9EYX9_9EURO</name>
<organism evidence="4 5">
    <name type="scientific">Penicillium argentinense</name>
    <dbReference type="NCBI Taxonomy" id="1131581"/>
    <lineage>
        <taxon>Eukaryota</taxon>
        <taxon>Fungi</taxon>
        <taxon>Dikarya</taxon>
        <taxon>Ascomycota</taxon>
        <taxon>Pezizomycotina</taxon>
        <taxon>Eurotiomycetes</taxon>
        <taxon>Eurotiomycetidae</taxon>
        <taxon>Eurotiales</taxon>
        <taxon>Aspergillaceae</taxon>
        <taxon>Penicillium</taxon>
    </lineage>
</organism>
<feature type="domain" description="AAA+ ATPase" evidence="3">
    <location>
        <begin position="240"/>
        <end position="371"/>
    </location>
</feature>
<dbReference type="GeneID" id="81360569"/>
<dbReference type="AlphaFoldDB" id="A0A9W9EYX9"/>
<keyword evidence="1" id="KW-0547">Nucleotide-binding</keyword>
<dbReference type="Pfam" id="PF17862">
    <property type="entry name" value="AAA_lid_3"/>
    <property type="match status" value="1"/>
</dbReference>
<dbReference type="Proteomes" id="UP001149074">
    <property type="component" value="Unassembled WGS sequence"/>
</dbReference>
<dbReference type="OrthoDB" id="27435at2759"/>
<dbReference type="InterPro" id="IPR050168">
    <property type="entry name" value="AAA_ATPase_domain"/>
</dbReference>
<reference evidence="4" key="2">
    <citation type="journal article" date="2023" name="IMA Fungus">
        <title>Comparative genomic study of the Penicillium genus elucidates a diverse pangenome and 15 lateral gene transfer events.</title>
        <authorList>
            <person name="Petersen C."/>
            <person name="Sorensen T."/>
            <person name="Nielsen M.R."/>
            <person name="Sondergaard T.E."/>
            <person name="Sorensen J.L."/>
            <person name="Fitzpatrick D.A."/>
            <person name="Frisvad J.C."/>
            <person name="Nielsen K.L."/>
        </authorList>
    </citation>
    <scope>NUCLEOTIDE SEQUENCE</scope>
    <source>
        <strain evidence="4">IBT 30761</strain>
    </source>
</reference>
<dbReference type="RefSeq" id="XP_056472396.1">
    <property type="nucleotide sequence ID" value="XM_056621590.1"/>
</dbReference>
<sequence>MSEVRSFTARPLSKQARSDHKDAFRIYLSSSSMAGLRLRADDLCSLTLPDGTSMTAIAWTAVENIQNTVVQTSRALQDCYGVKIGEKVAITKLDRCLEDLDSIILIDSSDSEKMAKYGAIPAEERCHWEWALEFQLSRCEVLAKGLVFELDLKGQRRAFQVIGLHTLNSSSLPNTIFRFSKATKISIGTEVEVPTESPSRISVQTANLGGLSRQIEDINESLSDFNIDHRKPTMPSFYEHNRGILIFGPKGTGKTMLLKQIEKAGWRQVFKIGTSSLGRSISDGETKLRSTFQEAVRSKPSVIIFDQLEFIAPKRSSLESQSMASVLCENLDAIRSASVLVVAATRHPNLVDDSLRTPHRFGTEIELQVPTAQDRAEILRAIRGPVSAGLDDGLIDLLAEKTHGYVGADLYALLQLICRKARSRQILDQGYSFQEMEFSTGSEGNEEPSVELDIRETDVLSSLQEIRPTAMREVFLETPKVRWSDIGGQSDIKKRLQQAVERPLKHPERMQRLNVKSKKGVLLYGPPGCSKTLTVKALATEAGLNFLAVKGAEILSMYVGESERSLREIFRKARAARPSIIFFDEIDAIAGRRSTGSQGGVNVLTTLLNEMDGIEELRSVLVIAATNKPDVLDPALMRPGRLDNILYIGPPDFEARREIFRIWASKSVIHPDVDLDDLANRTEGYSGAEVVSICETAGDAALDEEEVTQQEQDVKLKHFEYALSQVRRQITDTVIQEYERWRDAQS</sequence>
<dbReference type="Gene3D" id="1.10.8.60">
    <property type="match status" value="2"/>
</dbReference>
<evidence type="ECO:0000259" key="3">
    <source>
        <dbReference type="SMART" id="SM00382"/>
    </source>
</evidence>
<evidence type="ECO:0000256" key="2">
    <source>
        <dbReference type="ARBA" id="ARBA00022840"/>
    </source>
</evidence>
<dbReference type="PROSITE" id="PS00674">
    <property type="entry name" value="AAA"/>
    <property type="match status" value="1"/>
</dbReference>
<dbReference type="PANTHER" id="PTHR23077:SF27">
    <property type="entry name" value="ATPASE FAMILY GENE 2 PROTEIN HOMOLOG A"/>
    <property type="match status" value="1"/>
</dbReference>
<dbReference type="GO" id="GO:0005524">
    <property type="term" value="F:ATP binding"/>
    <property type="evidence" value="ECO:0007669"/>
    <property type="project" value="UniProtKB-KW"/>
</dbReference>
<dbReference type="InterPro" id="IPR003959">
    <property type="entry name" value="ATPase_AAA_core"/>
</dbReference>
<dbReference type="SUPFAM" id="SSF52540">
    <property type="entry name" value="P-loop containing nucleoside triphosphate hydrolases"/>
    <property type="match status" value="2"/>
</dbReference>
<dbReference type="InterPro" id="IPR041569">
    <property type="entry name" value="AAA_lid_3"/>
</dbReference>
<dbReference type="EMBL" id="JAPQKI010000009">
    <property type="protein sequence ID" value="KAJ5090415.1"/>
    <property type="molecule type" value="Genomic_DNA"/>
</dbReference>
<dbReference type="InterPro" id="IPR003593">
    <property type="entry name" value="AAA+_ATPase"/>
</dbReference>
<protein>
    <submittedName>
        <fullName evidence="4">ATPase</fullName>
    </submittedName>
</protein>
<accession>A0A9W9EYX9</accession>
<dbReference type="PANTHER" id="PTHR23077">
    <property type="entry name" value="AAA-FAMILY ATPASE"/>
    <property type="match status" value="1"/>
</dbReference>
<dbReference type="GO" id="GO:0005737">
    <property type="term" value="C:cytoplasm"/>
    <property type="evidence" value="ECO:0007669"/>
    <property type="project" value="TreeGrafter"/>
</dbReference>
<dbReference type="Gene3D" id="2.40.40.20">
    <property type="match status" value="1"/>
</dbReference>
<reference evidence="4" key="1">
    <citation type="submission" date="2022-11" db="EMBL/GenBank/DDBJ databases">
        <authorList>
            <person name="Petersen C."/>
        </authorList>
    </citation>
    <scope>NUCLEOTIDE SEQUENCE</scope>
    <source>
        <strain evidence="4">IBT 30761</strain>
    </source>
</reference>